<dbReference type="PIRSF" id="PIRSF006324">
    <property type="entry name" value="LeuE"/>
    <property type="match status" value="1"/>
</dbReference>
<keyword evidence="3 6" id="KW-0812">Transmembrane</keyword>
<evidence type="ECO:0000313" key="7">
    <source>
        <dbReference type="EMBL" id="RRI05470.1"/>
    </source>
</evidence>
<accession>A0A3P3G3N8</accession>
<keyword evidence="8" id="KW-1185">Reference proteome</keyword>
<dbReference type="GO" id="GO:0005886">
    <property type="term" value="C:plasma membrane"/>
    <property type="evidence" value="ECO:0007669"/>
    <property type="project" value="UniProtKB-SubCell"/>
</dbReference>
<comment type="subcellular location">
    <subcellularLocation>
        <location evidence="1">Cell membrane</location>
        <topology evidence="1">Multi-pass membrane protein</topology>
    </subcellularLocation>
</comment>
<proteinExistence type="predicted"/>
<keyword evidence="2" id="KW-1003">Cell membrane</keyword>
<sequence>MSLFLAYLGVSFIVLATPGPDTAITIRNTLLGGRVCGVFTALGISSGQTIWALATSAGIVALLVASEPLFLTVKYAGAAYLTYLGFKALQEAWRPSHQQDTAAIARPERRLTVASAYRQGLISDLGNPKMAVFFASLLPQFVPPGGENFLALLGLGAVFAVMTFTWLALYATVIAKAGDFLRRPSIRRAIEGITGMVLIGLGIRIATEHR</sequence>
<protein>
    <submittedName>
        <fullName evidence="7">LysE family translocator</fullName>
    </submittedName>
</protein>
<dbReference type="Pfam" id="PF01810">
    <property type="entry name" value="LysE"/>
    <property type="match status" value="1"/>
</dbReference>
<name>A0A3P3G3N8_9HYPH</name>
<dbReference type="AlphaFoldDB" id="A0A3P3G3N8"/>
<evidence type="ECO:0000256" key="1">
    <source>
        <dbReference type="ARBA" id="ARBA00004651"/>
    </source>
</evidence>
<evidence type="ECO:0000313" key="8">
    <source>
        <dbReference type="Proteomes" id="UP000273786"/>
    </source>
</evidence>
<organism evidence="7 8">
    <name type="scientific">Mesorhizobium tamadayense</name>
    <dbReference type="NCBI Taxonomy" id="425306"/>
    <lineage>
        <taxon>Bacteria</taxon>
        <taxon>Pseudomonadati</taxon>
        <taxon>Pseudomonadota</taxon>
        <taxon>Alphaproteobacteria</taxon>
        <taxon>Hyphomicrobiales</taxon>
        <taxon>Phyllobacteriaceae</taxon>
        <taxon>Mesorhizobium</taxon>
    </lineage>
</organism>
<dbReference type="Proteomes" id="UP000273786">
    <property type="component" value="Unassembled WGS sequence"/>
</dbReference>
<feature type="transmembrane region" description="Helical" evidence="6">
    <location>
        <begin position="189"/>
        <end position="207"/>
    </location>
</feature>
<evidence type="ECO:0000256" key="4">
    <source>
        <dbReference type="ARBA" id="ARBA00022989"/>
    </source>
</evidence>
<evidence type="ECO:0000256" key="2">
    <source>
        <dbReference type="ARBA" id="ARBA00022475"/>
    </source>
</evidence>
<gene>
    <name evidence="7" type="ORF">EH240_06185</name>
</gene>
<feature type="transmembrane region" description="Helical" evidence="6">
    <location>
        <begin position="149"/>
        <end position="169"/>
    </location>
</feature>
<keyword evidence="4 6" id="KW-1133">Transmembrane helix</keyword>
<dbReference type="EMBL" id="RQXT01000005">
    <property type="protein sequence ID" value="RRI05470.1"/>
    <property type="molecule type" value="Genomic_DNA"/>
</dbReference>
<evidence type="ECO:0000256" key="6">
    <source>
        <dbReference type="SAM" id="Phobius"/>
    </source>
</evidence>
<dbReference type="OrthoDB" id="9807053at2"/>
<dbReference type="GO" id="GO:0015171">
    <property type="term" value="F:amino acid transmembrane transporter activity"/>
    <property type="evidence" value="ECO:0007669"/>
    <property type="project" value="TreeGrafter"/>
</dbReference>
<reference evidence="7 8" key="1">
    <citation type="submission" date="2018-11" db="EMBL/GenBank/DDBJ databases">
        <title>the genome of Mesorhizobium tamadayense DSM 28320.</title>
        <authorList>
            <person name="Gao J."/>
        </authorList>
    </citation>
    <scope>NUCLEOTIDE SEQUENCE [LARGE SCALE GENOMIC DNA]</scope>
    <source>
        <strain evidence="7 8">DSM 28320</strain>
    </source>
</reference>
<evidence type="ECO:0000256" key="5">
    <source>
        <dbReference type="ARBA" id="ARBA00023136"/>
    </source>
</evidence>
<dbReference type="PANTHER" id="PTHR30086">
    <property type="entry name" value="ARGININE EXPORTER PROTEIN ARGO"/>
    <property type="match status" value="1"/>
</dbReference>
<keyword evidence="5 6" id="KW-0472">Membrane</keyword>
<dbReference type="InterPro" id="IPR001123">
    <property type="entry name" value="LeuE-type"/>
</dbReference>
<evidence type="ECO:0000256" key="3">
    <source>
        <dbReference type="ARBA" id="ARBA00022692"/>
    </source>
</evidence>
<feature type="transmembrane region" description="Helical" evidence="6">
    <location>
        <begin position="39"/>
        <end position="65"/>
    </location>
</feature>
<dbReference type="RefSeq" id="WP_124996529.1">
    <property type="nucleotide sequence ID" value="NZ_RQXT01000005.1"/>
</dbReference>
<comment type="caution">
    <text evidence="7">The sequence shown here is derived from an EMBL/GenBank/DDBJ whole genome shotgun (WGS) entry which is preliminary data.</text>
</comment>
<dbReference type="PANTHER" id="PTHR30086:SF20">
    <property type="entry name" value="ARGININE EXPORTER PROTEIN ARGO-RELATED"/>
    <property type="match status" value="1"/>
</dbReference>